<dbReference type="AlphaFoldDB" id="A0A835P5R3"/>
<evidence type="ECO:0000313" key="2">
    <source>
        <dbReference type="EMBL" id="KAG0446363.1"/>
    </source>
</evidence>
<sequence>MEITGGLRSRSLVLDEVLSPSLARKTSFLFALSEINLRESDRFEHGISRGLGKETRTIPLKRSRTAPVACCDGGILVADGGPVAPGLGAAHNIILD</sequence>
<organism evidence="1 4">
    <name type="scientific">Vanilla planifolia</name>
    <name type="common">Vanilla</name>
    <dbReference type="NCBI Taxonomy" id="51239"/>
    <lineage>
        <taxon>Eukaryota</taxon>
        <taxon>Viridiplantae</taxon>
        <taxon>Streptophyta</taxon>
        <taxon>Embryophyta</taxon>
        <taxon>Tracheophyta</taxon>
        <taxon>Spermatophyta</taxon>
        <taxon>Magnoliopsida</taxon>
        <taxon>Liliopsida</taxon>
        <taxon>Asparagales</taxon>
        <taxon>Orchidaceae</taxon>
        <taxon>Vanilloideae</taxon>
        <taxon>Vanilleae</taxon>
        <taxon>Vanilla</taxon>
    </lineage>
</organism>
<evidence type="ECO:0000313" key="1">
    <source>
        <dbReference type="EMBL" id="KAG0446355.1"/>
    </source>
</evidence>
<evidence type="ECO:0000313" key="4">
    <source>
        <dbReference type="Proteomes" id="UP000639772"/>
    </source>
</evidence>
<accession>A0A835P5R3</accession>
<proteinExistence type="predicted"/>
<reference evidence="3 4" key="1">
    <citation type="journal article" date="2020" name="Nat. Food">
        <title>A phased Vanilla planifolia genome enables genetic improvement of flavour and production.</title>
        <authorList>
            <person name="Hasing T."/>
            <person name="Tang H."/>
            <person name="Brym M."/>
            <person name="Khazi F."/>
            <person name="Huang T."/>
            <person name="Chambers A.H."/>
        </authorList>
    </citation>
    <scope>NUCLEOTIDE SEQUENCE [LARGE SCALE GENOMIC DNA]</scope>
    <source>
        <tissue evidence="1">Leaf</tissue>
    </source>
</reference>
<dbReference type="EMBL" id="JADCNM010000586">
    <property type="protein sequence ID" value="KAG0446355.1"/>
    <property type="molecule type" value="Genomic_DNA"/>
</dbReference>
<dbReference type="Proteomes" id="UP000639772">
    <property type="component" value="Unassembled WGS sequence"/>
</dbReference>
<keyword evidence="3" id="KW-1185">Reference proteome</keyword>
<dbReference type="Proteomes" id="UP000636800">
    <property type="component" value="Unassembled WGS sequence"/>
</dbReference>
<protein>
    <submittedName>
        <fullName evidence="1">Uncharacterized protein</fullName>
    </submittedName>
</protein>
<evidence type="ECO:0000313" key="3">
    <source>
        <dbReference type="Proteomes" id="UP000636800"/>
    </source>
</evidence>
<name>A0A835P5R3_VANPL</name>
<comment type="caution">
    <text evidence="1">The sequence shown here is derived from an EMBL/GenBank/DDBJ whole genome shotgun (WGS) entry which is preliminary data.</text>
</comment>
<dbReference type="EMBL" id="JADCNL010000585">
    <property type="protein sequence ID" value="KAG0446363.1"/>
    <property type="molecule type" value="Genomic_DNA"/>
</dbReference>
<gene>
    <name evidence="2" type="ORF">HPP92_028865</name>
    <name evidence="1" type="ORF">HPP92_028876</name>
</gene>